<dbReference type="AlphaFoldDB" id="A0A841TTZ6"/>
<keyword evidence="3" id="KW-0378">Hydrolase</keyword>
<feature type="transmembrane region" description="Helical" evidence="1">
    <location>
        <begin position="437"/>
        <end position="458"/>
    </location>
</feature>
<dbReference type="GO" id="GO:0004175">
    <property type="term" value="F:endopeptidase activity"/>
    <property type="evidence" value="ECO:0007669"/>
    <property type="project" value="UniProtKB-ARBA"/>
</dbReference>
<evidence type="ECO:0000256" key="1">
    <source>
        <dbReference type="SAM" id="Phobius"/>
    </source>
</evidence>
<dbReference type="InterPro" id="IPR003675">
    <property type="entry name" value="Rce1/LyrA-like_dom"/>
</dbReference>
<feature type="domain" description="CAAX prenyl protease 2/Lysostaphin resistance protein A-like" evidence="2">
    <location>
        <begin position="389"/>
        <end position="499"/>
    </location>
</feature>
<keyword evidence="3" id="KW-0645">Protease</keyword>
<dbReference type="EMBL" id="JACJVR010000044">
    <property type="protein sequence ID" value="MBB6691967.1"/>
    <property type="molecule type" value="Genomic_DNA"/>
</dbReference>
<dbReference type="GO" id="GO:0006508">
    <property type="term" value="P:proteolysis"/>
    <property type="evidence" value="ECO:0007669"/>
    <property type="project" value="UniProtKB-KW"/>
</dbReference>
<feature type="transmembrane region" description="Helical" evidence="1">
    <location>
        <begin position="227"/>
        <end position="245"/>
    </location>
</feature>
<dbReference type="Pfam" id="PF02517">
    <property type="entry name" value="Rce1-like"/>
    <property type="match status" value="1"/>
</dbReference>
<keyword evidence="1" id="KW-0812">Transmembrane</keyword>
<dbReference type="GO" id="GO:0008237">
    <property type="term" value="F:metallopeptidase activity"/>
    <property type="evidence" value="ECO:0007669"/>
    <property type="project" value="UniProtKB-KW"/>
</dbReference>
<feature type="transmembrane region" description="Helical" evidence="1">
    <location>
        <begin position="514"/>
        <end position="536"/>
    </location>
</feature>
<sequence>MFSMRWFVISCVGFLVFLWAQIFPGIAAVADPSANPRVLDRASARNLALAAAADRFDVAATDVVKLDLTHFSDGDAVGYFSKRKLSDEYDRSWEESFPTDVYRADLKLVTGDWLQLSLHMKSGKLVAWKRLESSGGVAAGAKDKASRVREAWAELGRWGYSESDWELADPSAADGSTVFQSRKPPLGEARLQLAVKPGEQLVYRFSLPQAYTDYIEHQQRLATRMSTIGYVLPEIVLFVLAIVYASSYSRHTSFKRGWFLALLFFVLYVCFTLNMKAGFRSKSETGLPVNEHGVQSLIVVNAVILGATALLTYFAAVGGDGLWRSMGRKLWPRWQEADYGFKVVRSMTQGYALAFVVLGAQSVILLALEPLLGSFVSSDASQSSYNLTYPWLMPVIAWCAGLSEELLYRLFGIGLFRRWLTGAARLLLRREPSRRTAAILTFAAMIPPSVIWSFGHVGYPIYPVYTRVIELTVLGLLFGWFMLRFGLMTAIFAHVTLDAVLVGSQLLFDGLPYDAYSGLFSFAMPALAGAAIWLLHRGSAGGGRARTAQPGN</sequence>
<feature type="transmembrane region" description="Helical" evidence="1">
    <location>
        <begin position="464"/>
        <end position="483"/>
    </location>
</feature>
<evidence type="ECO:0000313" key="3">
    <source>
        <dbReference type="EMBL" id="MBB6691967.1"/>
    </source>
</evidence>
<evidence type="ECO:0000313" key="4">
    <source>
        <dbReference type="Proteomes" id="UP000553776"/>
    </source>
</evidence>
<dbReference type="GO" id="GO:0080120">
    <property type="term" value="P:CAAX-box protein maturation"/>
    <property type="evidence" value="ECO:0007669"/>
    <property type="project" value="UniProtKB-ARBA"/>
</dbReference>
<accession>A0A841TTZ6</accession>
<organism evidence="3 4">
    <name type="scientific">Cohnella xylanilytica</name>
    <dbReference type="NCBI Taxonomy" id="557555"/>
    <lineage>
        <taxon>Bacteria</taxon>
        <taxon>Bacillati</taxon>
        <taxon>Bacillota</taxon>
        <taxon>Bacilli</taxon>
        <taxon>Bacillales</taxon>
        <taxon>Paenibacillaceae</taxon>
        <taxon>Cohnella</taxon>
    </lineage>
</organism>
<feature type="transmembrane region" description="Helical" evidence="1">
    <location>
        <begin position="297"/>
        <end position="323"/>
    </location>
</feature>
<feature type="transmembrane region" description="Helical" evidence="1">
    <location>
        <begin position="257"/>
        <end position="277"/>
    </location>
</feature>
<keyword evidence="4" id="KW-1185">Reference proteome</keyword>
<keyword evidence="1" id="KW-0472">Membrane</keyword>
<gene>
    <name evidence="3" type="ORF">H7B90_11210</name>
</gene>
<proteinExistence type="predicted"/>
<dbReference type="Proteomes" id="UP000553776">
    <property type="component" value="Unassembled WGS sequence"/>
</dbReference>
<evidence type="ECO:0000259" key="2">
    <source>
        <dbReference type="Pfam" id="PF02517"/>
    </source>
</evidence>
<keyword evidence="3" id="KW-0482">Metalloprotease</keyword>
<protein>
    <submittedName>
        <fullName evidence="3">CPBP family intramembrane metalloprotease</fullName>
    </submittedName>
</protein>
<feature type="transmembrane region" description="Helical" evidence="1">
    <location>
        <begin position="351"/>
        <end position="371"/>
    </location>
</feature>
<reference evidence="3 4" key="1">
    <citation type="submission" date="2020-08" db="EMBL/GenBank/DDBJ databases">
        <title>Cohnella phylogeny.</title>
        <authorList>
            <person name="Dunlap C."/>
        </authorList>
    </citation>
    <scope>NUCLEOTIDE SEQUENCE [LARGE SCALE GENOMIC DNA]</scope>
    <source>
        <strain evidence="3 4">DSM 25239</strain>
    </source>
</reference>
<comment type="caution">
    <text evidence="3">The sequence shown here is derived from an EMBL/GenBank/DDBJ whole genome shotgun (WGS) entry which is preliminary data.</text>
</comment>
<keyword evidence="1" id="KW-1133">Transmembrane helix</keyword>
<name>A0A841TTZ6_9BACL</name>